<evidence type="ECO:0000313" key="1">
    <source>
        <dbReference type="EMBL" id="OLY85431.1"/>
    </source>
</evidence>
<reference evidence="1 2" key="1">
    <citation type="journal article" date="2016" name="Mol. Biol. Evol.">
        <title>Genome-Wide Survey of Gut Fungi (Harpellales) Reveals the First Horizontally Transferred Ubiquitin Gene from a Mosquito Host.</title>
        <authorList>
            <person name="Wang Y."/>
            <person name="White M.M."/>
            <person name="Kvist S."/>
            <person name="Moncalvo J.M."/>
        </authorList>
    </citation>
    <scope>NUCLEOTIDE SEQUENCE [LARGE SCALE GENOMIC DNA]</scope>
    <source>
        <strain evidence="1 2">ALG-7-W6</strain>
    </source>
</reference>
<dbReference type="AlphaFoldDB" id="A0A1R0H8I1"/>
<comment type="caution">
    <text evidence="1">The sequence shown here is derived from an EMBL/GenBank/DDBJ whole genome shotgun (WGS) entry which is preliminary data.</text>
</comment>
<protein>
    <submittedName>
        <fullName evidence="1">Uncharacterized protein</fullName>
    </submittedName>
</protein>
<accession>A0A1R0H8I1</accession>
<proteinExistence type="predicted"/>
<name>A0A1R0H8I1_9FUNG</name>
<dbReference type="EMBL" id="LSSL01000111">
    <property type="protein sequence ID" value="OLY85431.1"/>
    <property type="molecule type" value="Genomic_DNA"/>
</dbReference>
<feature type="non-terminal residue" evidence="1">
    <location>
        <position position="43"/>
    </location>
</feature>
<gene>
    <name evidence="1" type="ORF">AYI68_g378</name>
</gene>
<keyword evidence="2" id="KW-1185">Reference proteome</keyword>
<organism evidence="1 2">
    <name type="scientific">Smittium mucronatum</name>
    <dbReference type="NCBI Taxonomy" id="133383"/>
    <lineage>
        <taxon>Eukaryota</taxon>
        <taxon>Fungi</taxon>
        <taxon>Fungi incertae sedis</taxon>
        <taxon>Zoopagomycota</taxon>
        <taxon>Kickxellomycotina</taxon>
        <taxon>Harpellomycetes</taxon>
        <taxon>Harpellales</taxon>
        <taxon>Legeriomycetaceae</taxon>
        <taxon>Smittium</taxon>
    </lineage>
</organism>
<evidence type="ECO:0000313" key="2">
    <source>
        <dbReference type="Proteomes" id="UP000187455"/>
    </source>
</evidence>
<sequence>MTVPRHLTQISFVQMHIDPMDNSPNGNIAQWTFHQMKTSRNEN</sequence>
<dbReference type="Proteomes" id="UP000187455">
    <property type="component" value="Unassembled WGS sequence"/>
</dbReference>